<dbReference type="GO" id="GO:0006413">
    <property type="term" value="P:translational initiation"/>
    <property type="evidence" value="ECO:0007669"/>
    <property type="project" value="TreeGrafter"/>
</dbReference>
<evidence type="ECO:0000259" key="2">
    <source>
        <dbReference type="PROSITE" id="PS50076"/>
    </source>
</evidence>
<dbReference type="PROSITE" id="PS50076">
    <property type="entry name" value="DNAJ_2"/>
    <property type="match status" value="1"/>
</dbReference>
<dbReference type="VEuPathDB" id="FungiDB:BDEG_21571"/>
<feature type="domain" description="J" evidence="2">
    <location>
        <begin position="2"/>
        <end position="66"/>
    </location>
</feature>
<dbReference type="STRING" id="403673.A0A177WC03"/>
<dbReference type="SMART" id="SM00271">
    <property type="entry name" value="DnaJ"/>
    <property type="match status" value="1"/>
</dbReference>
<dbReference type="InterPro" id="IPR002939">
    <property type="entry name" value="DnaJ_C"/>
</dbReference>
<dbReference type="Pfam" id="PF01556">
    <property type="entry name" value="DnaJ_C"/>
    <property type="match status" value="1"/>
</dbReference>
<dbReference type="AlphaFoldDB" id="A0A177WC03"/>
<dbReference type="Proteomes" id="UP000077115">
    <property type="component" value="Unassembled WGS sequence"/>
</dbReference>
<gene>
    <name evidence="3" type="ORF">BDEG_21571</name>
</gene>
<dbReference type="SUPFAM" id="SSF46565">
    <property type="entry name" value="Chaperone J-domain"/>
    <property type="match status" value="1"/>
</dbReference>
<keyword evidence="1" id="KW-0143">Chaperone</keyword>
<dbReference type="FunFam" id="2.60.260.20:FF:000006">
    <property type="entry name" value="DnaJ subfamily B member 13"/>
    <property type="match status" value="1"/>
</dbReference>
<organism evidence="3 4">
    <name type="scientific">Batrachochytrium dendrobatidis (strain JEL423)</name>
    <dbReference type="NCBI Taxonomy" id="403673"/>
    <lineage>
        <taxon>Eukaryota</taxon>
        <taxon>Fungi</taxon>
        <taxon>Fungi incertae sedis</taxon>
        <taxon>Chytridiomycota</taxon>
        <taxon>Chytridiomycota incertae sedis</taxon>
        <taxon>Chytridiomycetes</taxon>
        <taxon>Rhizophydiales</taxon>
        <taxon>Rhizophydiales incertae sedis</taxon>
        <taxon>Batrachochytrium</taxon>
    </lineage>
</organism>
<dbReference type="PANTHER" id="PTHR24078">
    <property type="entry name" value="DNAJ HOMOLOG SUBFAMILY C MEMBER"/>
    <property type="match status" value="1"/>
</dbReference>
<name>A0A177WC03_BATDL</name>
<protein>
    <recommendedName>
        <fullName evidence="2">J domain-containing protein</fullName>
    </recommendedName>
</protein>
<reference evidence="3 4" key="2">
    <citation type="submission" date="2016-05" db="EMBL/GenBank/DDBJ databases">
        <title>Lineage-specific infection strategies underlie the spectrum of fungal disease in amphibians.</title>
        <authorList>
            <person name="Cuomo C.A."/>
            <person name="Farrer R.A."/>
            <person name="James T."/>
            <person name="Longcore J."/>
            <person name="Birren B."/>
        </authorList>
    </citation>
    <scope>NUCLEOTIDE SEQUENCE [LARGE SCALE GENOMIC DNA]</scope>
    <source>
        <strain evidence="3 4">JEL423</strain>
    </source>
</reference>
<dbReference type="InterPro" id="IPR001623">
    <property type="entry name" value="DnaJ_domain"/>
</dbReference>
<dbReference type="Gene3D" id="2.60.260.20">
    <property type="entry name" value="Urease metallochaperone UreE, N-terminal domain"/>
    <property type="match status" value="2"/>
</dbReference>
<proteinExistence type="predicted"/>
<dbReference type="GO" id="GO:0005829">
    <property type="term" value="C:cytosol"/>
    <property type="evidence" value="ECO:0007669"/>
    <property type="project" value="TreeGrafter"/>
</dbReference>
<dbReference type="PRINTS" id="PR00625">
    <property type="entry name" value="JDOMAIN"/>
</dbReference>
<dbReference type="SUPFAM" id="SSF49493">
    <property type="entry name" value="HSP40/DnaJ peptide-binding domain"/>
    <property type="match status" value="2"/>
</dbReference>
<dbReference type="Gene3D" id="1.10.287.110">
    <property type="entry name" value="DnaJ domain"/>
    <property type="match status" value="1"/>
</dbReference>
<dbReference type="InterPro" id="IPR051339">
    <property type="entry name" value="DnaJ_subfamily_B"/>
</dbReference>
<dbReference type="eggNOG" id="KOG0714">
    <property type="taxonomic scope" value="Eukaryota"/>
</dbReference>
<dbReference type="EMBL" id="DS022300">
    <property type="protein sequence ID" value="OAJ37563.1"/>
    <property type="molecule type" value="Genomic_DNA"/>
</dbReference>
<dbReference type="Pfam" id="PF00226">
    <property type="entry name" value="DnaJ"/>
    <property type="match status" value="1"/>
</dbReference>
<dbReference type="FunFam" id="1.10.287.110:FF:000106">
    <property type="entry name" value="Putative heat shock protein-like protein"/>
    <property type="match status" value="1"/>
</dbReference>
<reference evidence="3 4" key="1">
    <citation type="submission" date="2006-10" db="EMBL/GenBank/DDBJ databases">
        <title>The Genome Sequence of Batrachochytrium dendrobatidis JEL423.</title>
        <authorList>
            <consortium name="The Broad Institute Genome Sequencing Platform"/>
            <person name="Birren B."/>
            <person name="Lander E."/>
            <person name="Galagan J."/>
            <person name="Cuomo C."/>
            <person name="Devon K."/>
            <person name="Jaffe D."/>
            <person name="Butler J."/>
            <person name="Alvarez P."/>
            <person name="Gnerre S."/>
            <person name="Grabherr M."/>
            <person name="Kleber M."/>
            <person name="Mauceli E."/>
            <person name="Brockman W."/>
            <person name="Young S."/>
            <person name="LaButti K."/>
            <person name="Sykes S."/>
            <person name="DeCaprio D."/>
            <person name="Crawford M."/>
            <person name="Koehrsen M."/>
            <person name="Engels R."/>
            <person name="Montgomery P."/>
            <person name="Pearson M."/>
            <person name="Howarth C."/>
            <person name="Larson L."/>
            <person name="White J."/>
            <person name="O'Leary S."/>
            <person name="Kodira C."/>
            <person name="Zeng Q."/>
            <person name="Yandava C."/>
            <person name="Alvarado L."/>
            <person name="Longcore J."/>
            <person name="James T."/>
        </authorList>
    </citation>
    <scope>NUCLEOTIDE SEQUENCE [LARGE SCALE GENOMIC DNA]</scope>
    <source>
        <strain evidence="3 4">JEL423</strain>
    </source>
</reference>
<dbReference type="GO" id="GO:0051087">
    <property type="term" value="F:protein-folding chaperone binding"/>
    <property type="evidence" value="ECO:0007669"/>
    <property type="project" value="TreeGrafter"/>
</dbReference>
<evidence type="ECO:0000313" key="4">
    <source>
        <dbReference type="Proteomes" id="UP000077115"/>
    </source>
</evidence>
<dbReference type="GO" id="GO:0006457">
    <property type="term" value="P:protein folding"/>
    <property type="evidence" value="ECO:0007669"/>
    <property type="project" value="InterPro"/>
</dbReference>
<dbReference type="PANTHER" id="PTHR24078:SF553">
    <property type="entry name" value="DNAJ HOMOLOG SUBFAMILY B MEMBER 5"/>
    <property type="match status" value="1"/>
</dbReference>
<accession>A0A177WC03</accession>
<evidence type="ECO:0000256" key="1">
    <source>
        <dbReference type="ARBA" id="ARBA00023186"/>
    </source>
</evidence>
<sequence length="323" mass="36298">MDYYKVLGINRAADDDDIKRAYRKMALKLHPERNPALEAKEDFFKVAEAYHVLSNANRKAIYDQYGSEGLKKGVHPKFNFDGYKGGYEFHGDADEVFNQFFGGKNPFSDFFSQHGGSEKAVFGSRFGGLHGMNKGVSESAIVQDPPIEFDLILTLQELYLGCVKKIKISRKVLDDDGFTTSLVDKILTVEVCPGWKAGTKVIFPKEGDQGPNRIPADMVFTVKEEKHPQFTRQGNDIVYSVDIPLVKALTGWNMDIQTLDGRLLKVPVNETVTPNQVKTVPNEGMPIYKQAGKRGSLIIQFKTQFPTHLTDHQRMLLKQAFSS</sequence>
<dbReference type="CDD" id="cd10747">
    <property type="entry name" value="DnaJ_C"/>
    <property type="match status" value="1"/>
</dbReference>
<dbReference type="InterPro" id="IPR036869">
    <property type="entry name" value="J_dom_sf"/>
</dbReference>
<dbReference type="InterPro" id="IPR008971">
    <property type="entry name" value="HSP40/DnaJ_pept-bd"/>
</dbReference>
<dbReference type="GO" id="GO:0051082">
    <property type="term" value="F:unfolded protein binding"/>
    <property type="evidence" value="ECO:0007669"/>
    <property type="project" value="InterPro"/>
</dbReference>
<dbReference type="OrthoDB" id="10250354at2759"/>
<evidence type="ECO:0000313" key="3">
    <source>
        <dbReference type="EMBL" id="OAJ37563.1"/>
    </source>
</evidence>
<dbReference type="CDD" id="cd06257">
    <property type="entry name" value="DnaJ"/>
    <property type="match status" value="1"/>
</dbReference>
<dbReference type="FunFam" id="2.60.260.20:FF:000002">
    <property type="entry name" value="Dnaj homolog subfamily b member"/>
    <property type="match status" value="1"/>
</dbReference>